<sequence length="144" mass="16395">MANDNWVGFAKSPKPDPNLSRLRVEASFDFLLAAEQVFQIVTSAQGLSSWLHKTEKTEVRTSGKIKFLDVAKEFERAVFSLVDIGRRVVINSEIFGEVEISFDKKQQRLDATFTKMVLDADRQELEELFHKCLDDLKTRVGAKS</sequence>
<organism evidence="3">
    <name type="scientific">freshwater metagenome</name>
    <dbReference type="NCBI Taxonomy" id="449393"/>
    <lineage>
        <taxon>unclassified sequences</taxon>
        <taxon>metagenomes</taxon>
        <taxon>ecological metagenomes</taxon>
    </lineage>
</organism>
<protein>
    <submittedName>
        <fullName evidence="3">Unannotated protein</fullName>
    </submittedName>
</protein>
<feature type="domain" description="Activator of Hsp90 ATPase homologue 1/2-like C-terminal" evidence="2">
    <location>
        <begin position="34"/>
        <end position="140"/>
    </location>
</feature>
<gene>
    <name evidence="3" type="ORF">UFOPK2370_01004</name>
</gene>
<accession>A0A6J6NZB1</accession>
<name>A0A6J6NZB1_9ZZZZ</name>
<dbReference type="InterPro" id="IPR023393">
    <property type="entry name" value="START-like_dom_sf"/>
</dbReference>
<dbReference type="Gene3D" id="3.30.530.20">
    <property type="match status" value="1"/>
</dbReference>
<evidence type="ECO:0000256" key="1">
    <source>
        <dbReference type="ARBA" id="ARBA00006817"/>
    </source>
</evidence>
<dbReference type="EMBL" id="CAEZXK010000030">
    <property type="protein sequence ID" value="CAB4691677.1"/>
    <property type="molecule type" value="Genomic_DNA"/>
</dbReference>
<evidence type="ECO:0000313" key="3">
    <source>
        <dbReference type="EMBL" id="CAB4691677.1"/>
    </source>
</evidence>
<comment type="similarity">
    <text evidence="1">Belongs to the AHA1 family.</text>
</comment>
<reference evidence="3" key="1">
    <citation type="submission" date="2020-05" db="EMBL/GenBank/DDBJ databases">
        <authorList>
            <person name="Chiriac C."/>
            <person name="Salcher M."/>
            <person name="Ghai R."/>
            <person name="Kavagutti S V."/>
        </authorList>
    </citation>
    <scope>NUCLEOTIDE SEQUENCE</scope>
</reference>
<dbReference type="Pfam" id="PF08327">
    <property type="entry name" value="AHSA1"/>
    <property type="match status" value="1"/>
</dbReference>
<dbReference type="SUPFAM" id="SSF55961">
    <property type="entry name" value="Bet v1-like"/>
    <property type="match status" value="1"/>
</dbReference>
<evidence type="ECO:0000259" key="2">
    <source>
        <dbReference type="Pfam" id="PF08327"/>
    </source>
</evidence>
<dbReference type="InterPro" id="IPR013538">
    <property type="entry name" value="ASHA1/2-like_C"/>
</dbReference>
<proteinExistence type="inferred from homology"/>
<dbReference type="AlphaFoldDB" id="A0A6J6NZB1"/>